<dbReference type="GO" id="GO:0009277">
    <property type="term" value="C:fungal-type cell wall"/>
    <property type="evidence" value="ECO:0007669"/>
    <property type="project" value="TreeGrafter"/>
</dbReference>
<evidence type="ECO:0000256" key="20">
    <source>
        <dbReference type="SAM" id="SignalP"/>
    </source>
</evidence>
<dbReference type="FunCoup" id="K0KGA6">
    <property type="interactions" value="39"/>
</dbReference>
<dbReference type="PROSITE" id="PS51762">
    <property type="entry name" value="GH16_2"/>
    <property type="match status" value="1"/>
</dbReference>
<dbReference type="PANTHER" id="PTHR10963">
    <property type="entry name" value="GLYCOSYL HYDROLASE-RELATED"/>
    <property type="match status" value="1"/>
</dbReference>
<keyword evidence="13" id="KW-0326">Glycosidase</keyword>
<comment type="catalytic activity">
    <reaction evidence="1">
        <text>Random endo-hydrolysis of N-acetyl-beta-D-glucosaminide (1-&gt;4)-beta-linkages in chitin and chitodextrins.</text>
        <dbReference type="EC" id="3.2.1.14"/>
    </reaction>
</comment>
<feature type="active site" description="Nucleophile" evidence="17">
    <location>
        <position position="121"/>
    </location>
</feature>
<feature type="compositionally biased region" description="Low complexity" evidence="19">
    <location>
        <begin position="352"/>
        <end position="393"/>
    </location>
</feature>
<dbReference type="GO" id="GO:0098552">
    <property type="term" value="C:side of membrane"/>
    <property type="evidence" value="ECO:0007669"/>
    <property type="project" value="UniProtKB-KW"/>
</dbReference>
<keyword evidence="11" id="KW-0325">Glycoprotein</keyword>
<dbReference type="STRING" id="1206466.K0KGA6"/>
<evidence type="ECO:0000256" key="3">
    <source>
        <dbReference type="ARBA" id="ARBA00004589"/>
    </source>
</evidence>
<evidence type="ECO:0000256" key="15">
    <source>
        <dbReference type="ARBA" id="ARBA00038074"/>
    </source>
</evidence>
<dbReference type="GO" id="GO:0031505">
    <property type="term" value="P:fungal-type cell wall organization"/>
    <property type="evidence" value="ECO:0007669"/>
    <property type="project" value="TreeGrafter"/>
</dbReference>
<evidence type="ECO:0000256" key="1">
    <source>
        <dbReference type="ARBA" id="ARBA00000822"/>
    </source>
</evidence>
<keyword evidence="4" id="KW-0336">GPI-anchor</keyword>
<feature type="disulfide bond" evidence="18">
    <location>
        <begin position="27"/>
        <end position="35"/>
    </location>
</feature>
<feature type="signal peptide" evidence="20">
    <location>
        <begin position="1"/>
        <end position="21"/>
    </location>
</feature>
<evidence type="ECO:0000313" key="22">
    <source>
        <dbReference type="EMBL" id="CCH41217.1"/>
    </source>
</evidence>
<accession>K0KGA6</accession>
<evidence type="ECO:0000256" key="6">
    <source>
        <dbReference type="ARBA" id="ARBA00022679"/>
    </source>
</evidence>
<comment type="similarity">
    <text evidence="15">Belongs to the glycosyl hydrolase 16 family. CRH1 subfamily.</text>
</comment>
<keyword evidence="14" id="KW-0961">Cell wall biogenesis/degradation</keyword>
<name>K0KGA6_WICCF</name>
<keyword evidence="8 16" id="KW-0378">Hydrolase</keyword>
<dbReference type="InterPro" id="IPR013320">
    <property type="entry name" value="ConA-like_dom_sf"/>
</dbReference>
<dbReference type="InterPro" id="IPR017168">
    <property type="entry name" value="CHR-like"/>
</dbReference>
<evidence type="ECO:0000256" key="19">
    <source>
        <dbReference type="SAM" id="MobiDB-lite"/>
    </source>
</evidence>
<evidence type="ECO:0000256" key="10">
    <source>
        <dbReference type="ARBA" id="ARBA00023157"/>
    </source>
</evidence>
<organism evidence="22 23">
    <name type="scientific">Wickerhamomyces ciferrii (strain ATCC 14091 / BCRC 22168 / CBS 111 / JCM 3599 / NBRC 0793 / NRRL Y-1031 F-60-10)</name>
    <name type="common">Yeast</name>
    <name type="synonym">Pichia ciferrii</name>
    <dbReference type="NCBI Taxonomy" id="1206466"/>
    <lineage>
        <taxon>Eukaryota</taxon>
        <taxon>Fungi</taxon>
        <taxon>Dikarya</taxon>
        <taxon>Ascomycota</taxon>
        <taxon>Saccharomycotina</taxon>
        <taxon>Saccharomycetes</taxon>
        <taxon>Phaffomycetales</taxon>
        <taxon>Wickerhamomycetaceae</taxon>
        <taxon>Wickerhamomyces</taxon>
    </lineage>
</organism>
<keyword evidence="12" id="KW-0449">Lipoprotein</keyword>
<keyword evidence="10 18" id="KW-1015">Disulfide bond</keyword>
<feature type="region of interest" description="Disordered" evidence="19">
    <location>
        <begin position="287"/>
        <end position="395"/>
    </location>
</feature>
<evidence type="ECO:0000256" key="2">
    <source>
        <dbReference type="ARBA" id="ARBA00004196"/>
    </source>
</evidence>
<protein>
    <recommendedName>
        <fullName evidence="16">Crh-like protein</fullName>
        <ecNumber evidence="16">3.2.-.-</ecNumber>
    </recommendedName>
</protein>
<dbReference type="Gene3D" id="2.60.120.200">
    <property type="match status" value="1"/>
</dbReference>
<evidence type="ECO:0000256" key="16">
    <source>
        <dbReference type="PIRNR" id="PIRNR037299"/>
    </source>
</evidence>
<evidence type="ECO:0000256" key="17">
    <source>
        <dbReference type="PIRSR" id="PIRSR037299-1"/>
    </source>
</evidence>
<evidence type="ECO:0000256" key="8">
    <source>
        <dbReference type="ARBA" id="ARBA00022801"/>
    </source>
</evidence>
<evidence type="ECO:0000256" key="18">
    <source>
        <dbReference type="PIRSR" id="PIRSR037299-2"/>
    </source>
</evidence>
<evidence type="ECO:0000259" key="21">
    <source>
        <dbReference type="PROSITE" id="PS51762"/>
    </source>
</evidence>
<evidence type="ECO:0000256" key="4">
    <source>
        <dbReference type="ARBA" id="ARBA00022622"/>
    </source>
</evidence>
<feature type="domain" description="GH16" evidence="21">
    <location>
        <begin position="31"/>
        <end position="236"/>
    </location>
</feature>
<dbReference type="Pfam" id="PF00722">
    <property type="entry name" value="Glyco_hydro_16"/>
    <property type="match status" value="1"/>
</dbReference>
<keyword evidence="7 20" id="KW-0732">Signal</keyword>
<keyword evidence="23" id="KW-1185">Reference proteome</keyword>
<comment type="caution">
    <text evidence="22">The sequence shown here is derived from an EMBL/GenBank/DDBJ whole genome shotgun (WGS) entry which is preliminary data.</text>
</comment>
<dbReference type="EMBL" id="CAIF01000013">
    <property type="protein sequence ID" value="CCH41217.1"/>
    <property type="molecule type" value="Genomic_DNA"/>
</dbReference>
<dbReference type="eggNOG" id="ENOG502QQ71">
    <property type="taxonomic scope" value="Eukaryota"/>
</dbReference>
<evidence type="ECO:0000256" key="5">
    <source>
        <dbReference type="ARBA" id="ARBA00022676"/>
    </source>
</evidence>
<dbReference type="AlphaFoldDB" id="K0KGA6"/>
<dbReference type="InterPro" id="IPR050546">
    <property type="entry name" value="Glycosyl_Hydrlase_16"/>
</dbReference>
<feature type="compositionally biased region" description="Low complexity" evidence="19">
    <location>
        <begin position="290"/>
        <end position="308"/>
    </location>
</feature>
<evidence type="ECO:0000256" key="14">
    <source>
        <dbReference type="ARBA" id="ARBA00023316"/>
    </source>
</evidence>
<dbReference type="EC" id="3.2.-.-" evidence="16"/>
<dbReference type="GO" id="GO:0008843">
    <property type="term" value="F:endochitinase activity"/>
    <property type="evidence" value="ECO:0007669"/>
    <property type="project" value="UniProtKB-EC"/>
</dbReference>
<evidence type="ECO:0000313" key="23">
    <source>
        <dbReference type="Proteomes" id="UP000009328"/>
    </source>
</evidence>
<dbReference type="SUPFAM" id="SSF49899">
    <property type="entry name" value="Concanavalin A-like lectins/glucanases"/>
    <property type="match status" value="1"/>
</dbReference>
<evidence type="ECO:0000256" key="12">
    <source>
        <dbReference type="ARBA" id="ARBA00023288"/>
    </source>
</evidence>
<dbReference type="GO" id="GO:0005975">
    <property type="term" value="P:carbohydrate metabolic process"/>
    <property type="evidence" value="ECO:0007669"/>
    <property type="project" value="InterPro"/>
</dbReference>
<evidence type="ECO:0000256" key="13">
    <source>
        <dbReference type="ARBA" id="ARBA00023295"/>
    </source>
</evidence>
<feature type="active site" description="Proton donor" evidence="17">
    <location>
        <position position="125"/>
    </location>
</feature>
<keyword evidence="6 22" id="KW-0808">Transferase</keyword>
<sequence>MVQLSSSWFLTALVLPAFVQAQSFSECNPLKTSSCSPNKALATSFSTDFKEESSWFHAATVKEQVHYTDEGLKLTLAKRFDNPSVKSNFYIMYGKLEVILKASPGTGIVSSFYLQSDDLDEIDLEWTGTDDTQVQTNFFSKGNTTTYDRGKFHQVDSPQSQYHNYTIDWSLDELVWYVDGQVIRTLKNDTTDGYPQSPMYVVLGIWAGGDPDNAPGTIQWSGGETDYTKVPFNMYVERVVVTDYSSGSEYSYTDNSGDWTSIEAKDGSVNGRHDDAEKEFETLVAGGTISSDQSSSESSSSSDSSSSSSDDDESSSSYHDGLSSSRSRVESVTSSHLYTRSESSSNNRNAVSTTSDAATSTEDSSSGNSTTGKSGSAVGSGSNSTNGSSSTHSVVESNGAGVSVNYPQPIGKSGIKAFILSTFIALGIMLFM</sequence>
<keyword evidence="5 22" id="KW-0328">Glycosyltransferase</keyword>
<dbReference type="CDD" id="cd02183">
    <property type="entry name" value="GH16_fungal_CRH1_transglycosylase"/>
    <property type="match status" value="1"/>
</dbReference>
<dbReference type="PANTHER" id="PTHR10963:SF68">
    <property type="entry name" value="GLYCOSIDASE CRH1-RELATED"/>
    <property type="match status" value="1"/>
</dbReference>
<dbReference type="InterPro" id="IPR000757">
    <property type="entry name" value="Beta-glucanase-like"/>
</dbReference>
<dbReference type="PIRSF" id="PIRSF037299">
    <property type="entry name" value="Glycosidase_CRH1_prd"/>
    <property type="match status" value="1"/>
</dbReference>
<feature type="compositionally biased region" description="Polar residues" evidence="19">
    <location>
        <begin position="336"/>
        <end position="351"/>
    </location>
</feature>
<proteinExistence type="inferred from homology"/>
<feature type="compositionally biased region" description="Low complexity" evidence="19">
    <location>
        <begin position="315"/>
        <end position="335"/>
    </location>
</feature>
<evidence type="ECO:0000256" key="9">
    <source>
        <dbReference type="ARBA" id="ARBA00023136"/>
    </source>
</evidence>
<dbReference type="InParanoid" id="K0KGA6"/>
<dbReference type="GO" id="GO:0016757">
    <property type="term" value="F:glycosyltransferase activity"/>
    <property type="evidence" value="ECO:0007669"/>
    <property type="project" value="UniProtKB-KW"/>
</dbReference>
<comment type="subcellular location">
    <subcellularLocation>
        <location evidence="2">Cell envelope</location>
    </subcellularLocation>
    <subcellularLocation>
        <location evidence="3">Membrane</location>
        <topology evidence="3">Lipid-anchor</topology>
        <topology evidence="3">GPI-anchor</topology>
    </subcellularLocation>
</comment>
<evidence type="ECO:0000256" key="7">
    <source>
        <dbReference type="ARBA" id="ARBA00022729"/>
    </source>
</evidence>
<dbReference type="HOGENOM" id="CLU_027506_2_2_1"/>
<dbReference type="Proteomes" id="UP000009328">
    <property type="component" value="Unassembled WGS sequence"/>
</dbReference>
<keyword evidence="9 16" id="KW-0472">Membrane</keyword>
<gene>
    <name evidence="22" type="ORF">BN7_754</name>
</gene>
<reference evidence="22 23" key="1">
    <citation type="journal article" date="2012" name="Eukaryot. Cell">
        <title>Draft genome sequence of Wickerhamomyces ciferrii NRRL Y-1031 F-60-10.</title>
        <authorList>
            <person name="Schneider J."/>
            <person name="Andrea H."/>
            <person name="Blom J."/>
            <person name="Jaenicke S."/>
            <person name="Ruckert C."/>
            <person name="Schorsch C."/>
            <person name="Szczepanowski R."/>
            <person name="Farwick M."/>
            <person name="Goesmann A."/>
            <person name="Puhler A."/>
            <person name="Schaffer S."/>
            <person name="Tauch A."/>
            <person name="Kohler T."/>
            <person name="Brinkrolf K."/>
        </authorList>
    </citation>
    <scope>NUCLEOTIDE SEQUENCE [LARGE SCALE GENOMIC DNA]</scope>
    <source>
        <strain evidence="23">ATCC 14091 / BCRC 22168 / CBS 111 / JCM 3599 / NBRC 0793 / NRRL Y-1031 F-60-10</strain>
    </source>
</reference>
<evidence type="ECO:0000256" key="11">
    <source>
        <dbReference type="ARBA" id="ARBA00023180"/>
    </source>
</evidence>
<feature type="chain" id="PRO_5003837563" description="Crh-like protein" evidence="20">
    <location>
        <begin position="22"/>
        <end position="432"/>
    </location>
</feature>